<name>A0A5B7HUS2_PORTR</name>
<comment type="caution">
    <text evidence="1">The sequence shown here is derived from an EMBL/GenBank/DDBJ whole genome shotgun (WGS) entry which is preliminary data.</text>
</comment>
<dbReference type="EMBL" id="VSRR010036937">
    <property type="protein sequence ID" value="MPC73509.1"/>
    <property type="molecule type" value="Genomic_DNA"/>
</dbReference>
<accession>A0A5B7HUS2</accession>
<dbReference type="Proteomes" id="UP000324222">
    <property type="component" value="Unassembled WGS sequence"/>
</dbReference>
<sequence>MARVREAGEHQTQRY</sequence>
<evidence type="ECO:0000313" key="1">
    <source>
        <dbReference type="EMBL" id="MPC73509.1"/>
    </source>
</evidence>
<organism evidence="1 2">
    <name type="scientific">Portunus trituberculatus</name>
    <name type="common">Swimming crab</name>
    <name type="synonym">Neptunus trituberculatus</name>
    <dbReference type="NCBI Taxonomy" id="210409"/>
    <lineage>
        <taxon>Eukaryota</taxon>
        <taxon>Metazoa</taxon>
        <taxon>Ecdysozoa</taxon>
        <taxon>Arthropoda</taxon>
        <taxon>Crustacea</taxon>
        <taxon>Multicrustacea</taxon>
        <taxon>Malacostraca</taxon>
        <taxon>Eumalacostraca</taxon>
        <taxon>Eucarida</taxon>
        <taxon>Decapoda</taxon>
        <taxon>Pleocyemata</taxon>
        <taxon>Brachyura</taxon>
        <taxon>Eubrachyura</taxon>
        <taxon>Portunoidea</taxon>
        <taxon>Portunidae</taxon>
        <taxon>Portuninae</taxon>
        <taxon>Portunus</taxon>
    </lineage>
</organism>
<evidence type="ECO:0000313" key="2">
    <source>
        <dbReference type="Proteomes" id="UP000324222"/>
    </source>
</evidence>
<proteinExistence type="predicted"/>
<protein>
    <submittedName>
        <fullName evidence="1">Uncharacterized protein</fullName>
    </submittedName>
</protein>
<gene>
    <name evidence="1" type="ORF">E2C01_067841</name>
</gene>
<keyword evidence="2" id="KW-1185">Reference proteome</keyword>
<reference evidence="1 2" key="1">
    <citation type="submission" date="2019-05" db="EMBL/GenBank/DDBJ databases">
        <title>Another draft genome of Portunus trituberculatus and its Hox gene families provides insights of decapod evolution.</title>
        <authorList>
            <person name="Jeong J.-H."/>
            <person name="Song I."/>
            <person name="Kim S."/>
            <person name="Choi T."/>
            <person name="Kim D."/>
            <person name="Ryu S."/>
            <person name="Kim W."/>
        </authorList>
    </citation>
    <scope>NUCLEOTIDE SEQUENCE [LARGE SCALE GENOMIC DNA]</scope>
    <source>
        <tissue evidence="1">Muscle</tissue>
    </source>
</reference>